<keyword evidence="2" id="KW-1185">Reference proteome</keyword>
<organism evidence="1 2">
    <name type="scientific">Strongylus vulgaris</name>
    <name type="common">Blood worm</name>
    <dbReference type="NCBI Taxonomy" id="40348"/>
    <lineage>
        <taxon>Eukaryota</taxon>
        <taxon>Metazoa</taxon>
        <taxon>Ecdysozoa</taxon>
        <taxon>Nematoda</taxon>
        <taxon>Chromadorea</taxon>
        <taxon>Rhabditida</taxon>
        <taxon>Rhabditina</taxon>
        <taxon>Rhabditomorpha</taxon>
        <taxon>Strongyloidea</taxon>
        <taxon>Strongylidae</taxon>
        <taxon>Strongylus</taxon>
    </lineage>
</organism>
<dbReference type="EMBL" id="UYYB01132287">
    <property type="protein sequence ID" value="VDM84695.1"/>
    <property type="molecule type" value="Genomic_DNA"/>
</dbReference>
<accession>A0A3P7LQN5</accession>
<gene>
    <name evidence="1" type="ORF">SVUK_LOCUS19693</name>
</gene>
<sequence>MEYLSWKQMGELQAHLAGCRCCAIKLKPGGGLICGETTGVTRVDDGKVDRERGVAAVDATELCDSCTVGEVDEVKRRRFVVGGPSEVDSVLDGDGALEEVEFASERSLD</sequence>
<evidence type="ECO:0000313" key="1">
    <source>
        <dbReference type="EMBL" id="VDM84695.1"/>
    </source>
</evidence>
<name>A0A3P7LQN5_STRVU</name>
<dbReference type="AlphaFoldDB" id="A0A3P7LQN5"/>
<protein>
    <submittedName>
        <fullName evidence="1">Uncharacterized protein</fullName>
    </submittedName>
</protein>
<proteinExistence type="predicted"/>
<dbReference type="Proteomes" id="UP000270094">
    <property type="component" value="Unassembled WGS sequence"/>
</dbReference>
<reference evidence="1 2" key="1">
    <citation type="submission" date="2018-11" db="EMBL/GenBank/DDBJ databases">
        <authorList>
            <consortium name="Pathogen Informatics"/>
        </authorList>
    </citation>
    <scope>NUCLEOTIDE SEQUENCE [LARGE SCALE GENOMIC DNA]</scope>
</reference>
<evidence type="ECO:0000313" key="2">
    <source>
        <dbReference type="Proteomes" id="UP000270094"/>
    </source>
</evidence>